<dbReference type="PATRIC" id="fig|1131935.3.peg.5520"/>
<dbReference type="EMBL" id="AHKH01000174">
    <property type="protein sequence ID" value="EHQ59185.1"/>
    <property type="molecule type" value="Genomic_DNA"/>
</dbReference>
<accession>H3SP29</accession>
<dbReference type="STRING" id="1131935.PDENDC454_26688"/>
<sequence length="46" mass="5342">MIIIILIVGFAGIIGNQYAALRRMESIQHSIDDMNRKLEELNRKKE</sequence>
<name>H3SP29_9BACL</name>
<organism evidence="1 2">
    <name type="scientific">Paenibacillus dendritiformis C454</name>
    <dbReference type="NCBI Taxonomy" id="1131935"/>
    <lineage>
        <taxon>Bacteria</taxon>
        <taxon>Bacillati</taxon>
        <taxon>Bacillota</taxon>
        <taxon>Bacilli</taxon>
        <taxon>Bacillales</taxon>
        <taxon>Paenibacillaceae</taxon>
        <taxon>Paenibacillus</taxon>
    </lineage>
</organism>
<gene>
    <name evidence="1" type="ORF">PDENDC454_26688</name>
</gene>
<dbReference type="RefSeq" id="WP_006679804.1">
    <property type="nucleotide sequence ID" value="NZ_AHKH01000174.1"/>
</dbReference>
<protein>
    <submittedName>
        <fullName evidence="1">Uncharacterized protein</fullName>
    </submittedName>
</protein>
<proteinExistence type="predicted"/>
<comment type="caution">
    <text evidence="1">The sequence shown here is derived from an EMBL/GenBank/DDBJ whole genome shotgun (WGS) entry which is preliminary data.</text>
</comment>
<evidence type="ECO:0000313" key="1">
    <source>
        <dbReference type="EMBL" id="EHQ59185.1"/>
    </source>
</evidence>
<dbReference type="Proteomes" id="UP000003900">
    <property type="component" value="Unassembled WGS sequence"/>
</dbReference>
<dbReference type="AlphaFoldDB" id="H3SP29"/>
<evidence type="ECO:0000313" key="2">
    <source>
        <dbReference type="Proteomes" id="UP000003900"/>
    </source>
</evidence>
<reference evidence="1 2" key="1">
    <citation type="journal article" date="2012" name="J. Bacteriol.">
        <title>Genome Sequence of the Pattern-Forming Social Bacterium Paenibacillus dendritiformis C454 Chiral Morphotype.</title>
        <authorList>
            <person name="Sirota-Madi A."/>
            <person name="Olender T."/>
            <person name="Helman Y."/>
            <person name="Brainis I."/>
            <person name="Finkelshtein A."/>
            <person name="Roth D."/>
            <person name="Hagai E."/>
            <person name="Leshkowitz D."/>
            <person name="Brodsky L."/>
            <person name="Galatenko V."/>
            <person name="Nikolaev V."/>
            <person name="Gutnick D.L."/>
            <person name="Lancet D."/>
            <person name="Ben-Jacob E."/>
        </authorList>
    </citation>
    <scope>NUCLEOTIDE SEQUENCE [LARGE SCALE GENOMIC DNA]</scope>
    <source>
        <strain evidence="1 2">C454</strain>
    </source>
</reference>
<keyword evidence="2" id="KW-1185">Reference proteome</keyword>